<evidence type="ECO:0000313" key="3">
    <source>
        <dbReference type="Proteomes" id="UP001497623"/>
    </source>
</evidence>
<dbReference type="Proteomes" id="UP001497623">
    <property type="component" value="Unassembled WGS sequence"/>
</dbReference>
<sequence>MSGVNHPSFKESLNTLRVHHAVVQVGQRIMLFVFTTLFLGDDLRDISGYTLRKLGSTEEYERIFNHAQRNQLRIGDCRSWDISLLFQLLQTVCELNPDVKIWGKLPRNSLEKLLHRLKSLRNYMAHNIKSIFTKQQRDQKLGEIRNLCHEILRKLEEKARISQKDIHEHRQLIDSIIDEVKKDINESSHGGNAIIAESQCDTVDVPQSGKFRPNYRSFKGEVAQCAYLGSSVTKESSIINQLISNFWKYAGPELVI</sequence>
<proteinExistence type="predicted"/>
<evidence type="ECO:0000259" key="1">
    <source>
        <dbReference type="Pfam" id="PF18738"/>
    </source>
</evidence>
<reference evidence="2 3" key="1">
    <citation type="submission" date="2024-05" db="EMBL/GenBank/DDBJ databases">
        <authorList>
            <person name="Wallberg A."/>
        </authorList>
    </citation>
    <scope>NUCLEOTIDE SEQUENCE [LARGE SCALE GENOMIC DNA]</scope>
</reference>
<comment type="caution">
    <text evidence="2">The sequence shown here is derived from an EMBL/GenBank/DDBJ whole genome shotgun (WGS) entry which is preliminary data.</text>
</comment>
<evidence type="ECO:0000313" key="2">
    <source>
        <dbReference type="EMBL" id="CAL4069297.1"/>
    </source>
</evidence>
<keyword evidence="3" id="KW-1185">Reference proteome</keyword>
<dbReference type="EMBL" id="CAXKWB010003448">
    <property type="protein sequence ID" value="CAL4069297.1"/>
    <property type="molecule type" value="Genomic_DNA"/>
</dbReference>
<dbReference type="AlphaFoldDB" id="A0AAV2Q499"/>
<organism evidence="2 3">
    <name type="scientific">Meganyctiphanes norvegica</name>
    <name type="common">Northern krill</name>
    <name type="synonym">Thysanopoda norvegica</name>
    <dbReference type="NCBI Taxonomy" id="48144"/>
    <lineage>
        <taxon>Eukaryota</taxon>
        <taxon>Metazoa</taxon>
        <taxon>Ecdysozoa</taxon>
        <taxon>Arthropoda</taxon>
        <taxon>Crustacea</taxon>
        <taxon>Multicrustacea</taxon>
        <taxon>Malacostraca</taxon>
        <taxon>Eumalacostraca</taxon>
        <taxon>Eucarida</taxon>
        <taxon>Euphausiacea</taxon>
        <taxon>Euphausiidae</taxon>
        <taxon>Meganyctiphanes</taxon>
    </lineage>
</organism>
<accession>A0AAV2Q499</accession>
<dbReference type="InterPro" id="IPR041249">
    <property type="entry name" value="HEPN_DZIP3"/>
</dbReference>
<protein>
    <recommendedName>
        <fullName evidence="1">DZIP3-like HEPN domain-containing protein</fullName>
    </recommendedName>
</protein>
<dbReference type="Pfam" id="PF18738">
    <property type="entry name" value="HEPN_DZIP3"/>
    <property type="match status" value="1"/>
</dbReference>
<name>A0AAV2Q499_MEGNR</name>
<gene>
    <name evidence="2" type="ORF">MNOR_LOCUS7718</name>
</gene>
<feature type="domain" description="DZIP3-like HEPN" evidence="1">
    <location>
        <begin position="61"/>
        <end position="147"/>
    </location>
</feature>